<sequence length="61" mass="6459">MVASLTALAIFARAVNRERSTARARQQRLAAGGKRGGHPSDAHLLFLLLPAFDAGLFGEAL</sequence>
<protein>
    <submittedName>
        <fullName evidence="1">Uncharacterized protein</fullName>
    </submittedName>
</protein>
<reference evidence="2" key="1">
    <citation type="submission" date="2016-10" db="EMBL/GenBank/DDBJ databases">
        <authorList>
            <person name="Varghese N."/>
            <person name="Submissions S."/>
        </authorList>
    </citation>
    <scope>NUCLEOTIDE SEQUENCE [LARGE SCALE GENOMIC DNA]</scope>
    <source>
        <strain evidence="2">B4,CECT 8067,JCM 17497</strain>
    </source>
</reference>
<dbReference type="AlphaFoldDB" id="A0A1G8TYX1"/>
<dbReference type="Proteomes" id="UP000198882">
    <property type="component" value="Unassembled WGS sequence"/>
</dbReference>
<evidence type="ECO:0000313" key="1">
    <source>
        <dbReference type="EMBL" id="SDJ46776.1"/>
    </source>
</evidence>
<evidence type="ECO:0000313" key="2">
    <source>
        <dbReference type="Proteomes" id="UP000198882"/>
    </source>
</evidence>
<organism evidence="1 2">
    <name type="scientific">Natronorubrum texcoconense</name>
    <dbReference type="NCBI Taxonomy" id="1095776"/>
    <lineage>
        <taxon>Archaea</taxon>
        <taxon>Methanobacteriati</taxon>
        <taxon>Methanobacteriota</taxon>
        <taxon>Stenosarchaea group</taxon>
        <taxon>Halobacteria</taxon>
        <taxon>Halobacteriales</taxon>
        <taxon>Natrialbaceae</taxon>
        <taxon>Natronorubrum</taxon>
    </lineage>
</organism>
<gene>
    <name evidence="1" type="ORF">SAMN04515672_0664</name>
</gene>
<accession>A0A1G8TYX1</accession>
<name>A0A1G8TYX1_9EURY</name>
<proteinExistence type="predicted"/>
<dbReference type="STRING" id="1095776.SAMN04515672_0664"/>
<dbReference type="EMBL" id="FNFE01000001">
    <property type="protein sequence ID" value="SDJ46776.1"/>
    <property type="molecule type" value="Genomic_DNA"/>
</dbReference>
<keyword evidence="2" id="KW-1185">Reference proteome</keyword>